<proteinExistence type="predicted"/>
<reference evidence="1" key="1">
    <citation type="submission" date="2020-03" db="EMBL/GenBank/DDBJ databases">
        <title>The deep terrestrial virosphere.</title>
        <authorList>
            <person name="Holmfeldt K."/>
            <person name="Nilsson E."/>
            <person name="Simone D."/>
            <person name="Lopez-Fernandez M."/>
            <person name="Wu X."/>
            <person name="de Brujin I."/>
            <person name="Lundin D."/>
            <person name="Andersson A."/>
            <person name="Bertilsson S."/>
            <person name="Dopson M."/>
        </authorList>
    </citation>
    <scope>NUCLEOTIDE SEQUENCE</scope>
    <source>
        <strain evidence="1">TM448A00932</strain>
        <strain evidence="2">TM448B00884</strain>
    </source>
</reference>
<name>A0A6H1ZLR5_9ZZZZ</name>
<sequence length="157" mass="18515">MKKNKNNKGVFITNNCIECTKPYPIKINNFQEWYCPDTGYSFDPIHYDPRTITICPFFRPINEKYISKCKEYLKDQEKISKEKNRSLSLTERTLYDFLRYIKSPIAILSLPSKYIGAIGKLNSAGIVELYWSHIKKKNNSYDEIIKIKMIKLKKADK</sequence>
<dbReference type="AlphaFoldDB" id="A0A6H1ZLR5"/>
<dbReference type="EMBL" id="MT144082">
    <property type="protein sequence ID" value="QJA48381.1"/>
    <property type="molecule type" value="Genomic_DNA"/>
</dbReference>
<gene>
    <name evidence="1" type="ORF">TM448A00932_0009</name>
    <name evidence="2" type="ORF">TM448B00884_0027</name>
</gene>
<evidence type="ECO:0000313" key="2">
    <source>
        <dbReference type="EMBL" id="QJH96976.1"/>
    </source>
</evidence>
<protein>
    <submittedName>
        <fullName evidence="1">Uncharacterized protein</fullName>
    </submittedName>
</protein>
<accession>A0A6H1ZLR5</accession>
<dbReference type="EMBL" id="MT144668">
    <property type="protein sequence ID" value="QJH96976.1"/>
    <property type="molecule type" value="Genomic_DNA"/>
</dbReference>
<organism evidence="1">
    <name type="scientific">viral metagenome</name>
    <dbReference type="NCBI Taxonomy" id="1070528"/>
    <lineage>
        <taxon>unclassified sequences</taxon>
        <taxon>metagenomes</taxon>
        <taxon>organismal metagenomes</taxon>
    </lineage>
</organism>
<evidence type="ECO:0000313" key="1">
    <source>
        <dbReference type="EMBL" id="QJA48381.1"/>
    </source>
</evidence>